<dbReference type="Proteomes" id="UP001055811">
    <property type="component" value="Linkage Group LG05"/>
</dbReference>
<evidence type="ECO:0000313" key="1">
    <source>
        <dbReference type="EMBL" id="KAI3736934.1"/>
    </source>
</evidence>
<reference evidence="2" key="1">
    <citation type="journal article" date="2022" name="Mol. Ecol. Resour.">
        <title>The genomes of chicory, endive, great burdock and yacon provide insights into Asteraceae palaeo-polyploidization history and plant inulin production.</title>
        <authorList>
            <person name="Fan W."/>
            <person name="Wang S."/>
            <person name="Wang H."/>
            <person name="Wang A."/>
            <person name="Jiang F."/>
            <person name="Liu H."/>
            <person name="Zhao H."/>
            <person name="Xu D."/>
            <person name="Zhang Y."/>
        </authorList>
    </citation>
    <scope>NUCLEOTIDE SEQUENCE [LARGE SCALE GENOMIC DNA]</scope>
    <source>
        <strain evidence="2">cv. Punajuju</strain>
    </source>
</reference>
<organism evidence="1 2">
    <name type="scientific">Cichorium intybus</name>
    <name type="common">Chicory</name>
    <dbReference type="NCBI Taxonomy" id="13427"/>
    <lineage>
        <taxon>Eukaryota</taxon>
        <taxon>Viridiplantae</taxon>
        <taxon>Streptophyta</taxon>
        <taxon>Embryophyta</taxon>
        <taxon>Tracheophyta</taxon>
        <taxon>Spermatophyta</taxon>
        <taxon>Magnoliopsida</taxon>
        <taxon>eudicotyledons</taxon>
        <taxon>Gunneridae</taxon>
        <taxon>Pentapetalae</taxon>
        <taxon>asterids</taxon>
        <taxon>campanulids</taxon>
        <taxon>Asterales</taxon>
        <taxon>Asteraceae</taxon>
        <taxon>Cichorioideae</taxon>
        <taxon>Cichorieae</taxon>
        <taxon>Cichoriinae</taxon>
        <taxon>Cichorium</taxon>
    </lineage>
</organism>
<reference evidence="1 2" key="2">
    <citation type="journal article" date="2022" name="Mol. Ecol. Resour.">
        <title>The genomes of chicory, endive, great burdock and yacon provide insights into Asteraceae paleo-polyploidization history and plant inulin production.</title>
        <authorList>
            <person name="Fan W."/>
            <person name="Wang S."/>
            <person name="Wang H."/>
            <person name="Wang A."/>
            <person name="Jiang F."/>
            <person name="Liu H."/>
            <person name="Zhao H."/>
            <person name="Xu D."/>
            <person name="Zhang Y."/>
        </authorList>
    </citation>
    <scope>NUCLEOTIDE SEQUENCE [LARGE SCALE GENOMIC DNA]</scope>
    <source>
        <strain evidence="2">cv. Punajuju</strain>
        <tissue evidence="1">Leaves</tissue>
    </source>
</reference>
<proteinExistence type="predicted"/>
<gene>
    <name evidence="1" type="ORF">L2E82_26923</name>
</gene>
<evidence type="ECO:0000313" key="2">
    <source>
        <dbReference type="Proteomes" id="UP001055811"/>
    </source>
</evidence>
<dbReference type="EMBL" id="CM042013">
    <property type="protein sequence ID" value="KAI3736934.1"/>
    <property type="molecule type" value="Genomic_DNA"/>
</dbReference>
<sequence length="99" mass="10599">MEPELKTGFSDQRPRLPLPHSVFISSSSSLTPFHSSTLRPFRLPRFHSSLASLRLDATSFETPPPVASAKSVVAGLAGPPDVTPPSNPDCAQDEQETAT</sequence>
<name>A0ACB9CRJ2_CICIN</name>
<protein>
    <submittedName>
        <fullName evidence="1">Uncharacterized protein</fullName>
    </submittedName>
</protein>
<comment type="caution">
    <text evidence="1">The sequence shown here is derived from an EMBL/GenBank/DDBJ whole genome shotgun (WGS) entry which is preliminary data.</text>
</comment>
<accession>A0ACB9CRJ2</accession>
<keyword evidence="2" id="KW-1185">Reference proteome</keyword>